<protein>
    <submittedName>
        <fullName evidence="1">Uncharacterized protein</fullName>
    </submittedName>
</protein>
<dbReference type="Proteomes" id="UP001207468">
    <property type="component" value="Unassembled WGS sequence"/>
</dbReference>
<comment type="caution">
    <text evidence="1">The sequence shown here is derived from an EMBL/GenBank/DDBJ whole genome shotgun (WGS) entry which is preliminary data.</text>
</comment>
<gene>
    <name evidence="1" type="ORF">F5148DRAFT_1232032</name>
</gene>
<organism evidence="1 2">
    <name type="scientific">Russula earlei</name>
    <dbReference type="NCBI Taxonomy" id="71964"/>
    <lineage>
        <taxon>Eukaryota</taxon>
        <taxon>Fungi</taxon>
        <taxon>Dikarya</taxon>
        <taxon>Basidiomycota</taxon>
        <taxon>Agaricomycotina</taxon>
        <taxon>Agaricomycetes</taxon>
        <taxon>Russulales</taxon>
        <taxon>Russulaceae</taxon>
        <taxon>Russula</taxon>
    </lineage>
</organism>
<dbReference type="EMBL" id="JAGFNK010000292">
    <property type="protein sequence ID" value="KAI9453758.1"/>
    <property type="molecule type" value="Genomic_DNA"/>
</dbReference>
<evidence type="ECO:0000313" key="1">
    <source>
        <dbReference type="EMBL" id="KAI9453758.1"/>
    </source>
</evidence>
<name>A0ACC0TYS5_9AGAM</name>
<keyword evidence="2" id="KW-1185">Reference proteome</keyword>
<evidence type="ECO:0000313" key="2">
    <source>
        <dbReference type="Proteomes" id="UP001207468"/>
    </source>
</evidence>
<accession>A0ACC0TYS5</accession>
<proteinExistence type="predicted"/>
<sequence>MMAHRNLLYNRIVLLADVRSITMVELAGFAAHSQKIAMERHRNVFLGWRVPCLGLTTVALLLGCHVSHPPAKVTGSVLHFLAHWFFCVALMMMQVASSENNRTWTPQISVHLNITQV</sequence>
<reference evidence="1" key="1">
    <citation type="submission" date="2021-03" db="EMBL/GenBank/DDBJ databases">
        <title>Evolutionary priming and transition to the ectomycorrhizal habit in an iconic lineage of mushroom-forming fungi: is preadaptation a requirement?</title>
        <authorList>
            <consortium name="DOE Joint Genome Institute"/>
            <person name="Looney B.P."/>
            <person name="Miyauchi S."/>
            <person name="Morin E."/>
            <person name="Drula E."/>
            <person name="Courty P.E."/>
            <person name="Chicoki N."/>
            <person name="Fauchery L."/>
            <person name="Kohler A."/>
            <person name="Kuo A."/>
            <person name="LaButti K."/>
            <person name="Pangilinan J."/>
            <person name="Lipzen A."/>
            <person name="Riley R."/>
            <person name="Andreopoulos W."/>
            <person name="He G."/>
            <person name="Johnson J."/>
            <person name="Barry K.W."/>
            <person name="Grigoriev I.V."/>
            <person name="Nagy L."/>
            <person name="Hibbett D."/>
            <person name="Henrissat B."/>
            <person name="Matheny P.B."/>
            <person name="Labbe J."/>
            <person name="Martin A.F."/>
        </authorList>
    </citation>
    <scope>NUCLEOTIDE SEQUENCE</scope>
    <source>
        <strain evidence="1">BPL698</strain>
    </source>
</reference>